<organism evidence="6 7">
    <name type="scientific">Desmophyllum pertusum</name>
    <dbReference type="NCBI Taxonomy" id="174260"/>
    <lineage>
        <taxon>Eukaryota</taxon>
        <taxon>Metazoa</taxon>
        <taxon>Cnidaria</taxon>
        <taxon>Anthozoa</taxon>
        <taxon>Hexacorallia</taxon>
        <taxon>Scleractinia</taxon>
        <taxon>Caryophylliina</taxon>
        <taxon>Caryophylliidae</taxon>
        <taxon>Desmophyllum</taxon>
    </lineage>
</organism>
<feature type="chain" id="PRO_5040971258" description="MD-2-related lipid-recognition domain-containing protein" evidence="4">
    <location>
        <begin position="20"/>
        <end position="157"/>
    </location>
</feature>
<comment type="caution">
    <text evidence="6">The sequence shown here is derived from an EMBL/GenBank/DDBJ whole genome shotgun (WGS) entry which is preliminary data.</text>
</comment>
<gene>
    <name evidence="6" type="ORF">OS493_020264</name>
</gene>
<evidence type="ECO:0000256" key="3">
    <source>
        <dbReference type="ARBA" id="ARBA00022525"/>
    </source>
</evidence>
<dbReference type="SMART" id="SM00737">
    <property type="entry name" value="ML"/>
    <property type="match status" value="1"/>
</dbReference>
<dbReference type="SUPFAM" id="SSF81296">
    <property type="entry name" value="E set domains"/>
    <property type="match status" value="1"/>
</dbReference>
<comment type="subcellular location">
    <subcellularLocation>
        <location evidence="1">Secreted</location>
    </subcellularLocation>
</comment>
<evidence type="ECO:0000313" key="6">
    <source>
        <dbReference type="EMBL" id="KAJ7384683.1"/>
    </source>
</evidence>
<dbReference type="Proteomes" id="UP001163046">
    <property type="component" value="Unassembled WGS sequence"/>
</dbReference>
<evidence type="ECO:0000256" key="2">
    <source>
        <dbReference type="ARBA" id="ARBA00006370"/>
    </source>
</evidence>
<feature type="signal peptide" evidence="4">
    <location>
        <begin position="1"/>
        <end position="19"/>
    </location>
</feature>
<dbReference type="InterPro" id="IPR003172">
    <property type="entry name" value="ML_dom"/>
</dbReference>
<dbReference type="OrthoDB" id="6489092at2759"/>
<dbReference type="GO" id="GO:0032934">
    <property type="term" value="F:sterol binding"/>
    <property type="evidence" value="ECO:0007669"/>
    <property type="project" value="InterPro"/>
</dbReference>
<evidence type="ECO:0000256" key="4">
    <source>
        <dbReference type="SAM" id="SignalP"/>
    </source>
</evidence>
<dbReference type="Pfam" id="PF02221">
    <property type="entry name" value="E1_DerP2_DerF2"/>
    <property type="match status" value="1"/>
</dbReference>
<evidence type="ECO:0000256" key="1">
    <source>
        <dbReference type="ARBA" id="ARBA00004613"/>
    </source>
</evidence>
<evidence type="ECO:0000259" key="5">
    <source>
        <dbReference type="SMART" id="SM00737"/>
    </source>
</evidence>
<accession>A0A9W9ZQ10</accession>
<dbReference type="AlphaFoldDB" id="A0A9W9ZQ10"/>
<dbReference type="PANTHER" id="PTHR11306">
    <property type="entry name" value="NIEMANN PICK TYPE C2 PROTEIN NPC2-RELATED"/>
    <property type="match status" value="1"/>
</dbReference>
<proteinExistence type="inferred from homology"/>
<feature type="domain" description="MD-2-related lipid-recognition" evidence="5">
    <location>
        <begin position="24"/>
        <end position="154"/>
    </location>
</feature>
<evidence type="ECO:0000313" key="7">
    <source>
        <dbReference type="Proteomes" id="UP001163046"/>
    </source>
</evidence>
<sequence>MNAALSFFAFLLAVATVSSKKISYENCTSTEEVGEITAIDITPCDPDLRASSAACVLKKGGNETITITFTPNEVVTAAKLYAYVIFGFVPVPLPLPDSNACEGHGLTCPLKSGVQVEFVYRIYISPDFPSDALKIKAEIKDQDGKSVICGIVSLKIA</sequence>
<keyword evidence="4" id="KW-0732">Signal</keyword>
<dbReference type="GO" id="GO:0015918">
    <property type="term" value="P:sterol transport"/>
    <property type="evidence" value="ECO:0007669"/>
    <property type="project" value="InterPro"/>
</dbReference>
<comment type="similarity">
    <text evidence="2">Belongs to the NPC2 family.</text>
</comment>
<name>A0A9W9ZQ10_9CNID</name>
<dbReference type="Gene3D" id="2.60.40.770">
    <property type="match status" value="1"/>
</dbReference>
<dbReference type="GO" id="GO:0005576">
    <property type="term" value="C:extracellular region"/>
    <property type="evidence" value="ECO:0007669"/>
    <property type="project" value="UniProtKB-SubCell"/>
</dbReference>
<dbReference type="FunFam" id="2.60.40.770:FF:000001">
    <property type="entry name" value="NPC intracellular cholesterol transporter 2"/>
    <property type="match status" value="1"/>
</dbReference>
<dbReference type="EMBL" id="MU825885">
    <property type="protein sequence ID" value="KAJ7384683.1"/>
    <property type="molecule type" value="Genomic_DNA"/>
</dbReference>
<keyword evidence="7" id="KW-1185">Reference proteome</keyword>
<protein>
    <recommendedName>
        <fullName evidence="5">MD-2-related lipid-recognition domain-containing protein</fullName>
    </recommendedName>
</protein>
<dbReference type="InterPro" id="IPR014756">
    <property type="entry name" value="Ig_E-set"/>
</dbReference>
<dbReference type="InterPro" id="IPR039670">
    <property type="entry name" value="NPC2-like"/>
</dbReference>
<keyword evidence="3" id="KW-0964">Secreted</keyword>
<dbReference type="PANTHER" id="PTHR11306:SF68">
    <property type="entry name" value="NPC INTRACELLULAR CHOLESTEROL TRANSPORTER 2"/>
    <property type="match status" value="1"/>
</dbReference>
<reference evidence="6" key="1">
    <citation type="submission" date="2023-01" db="EMBL/GenBank/DDBJ databases">
        <title>Genome assembly of the deep-sea coral Lophelia pertusa.</title>
        <authorList>
            <person name="Herrera S."/>
            <person name="Cordes E."/>
        </authorList>
    </citation>
    <scope>NUCLEOTIDE SEQUENCE</scope>
    <source>
        <strain evidence="6">USNM1676648</strain>
        <tissue evidence="6">Polyp</tissue>
    </source>
</reference>